<dbReference type="AlphaFoldDB" id="A0A518GI20"/>
<accession>A0A518GI20</accession>
<dbReference type="KEGG" id="peh:Spb1_00970"/>
<organism evidence="1 2">
    <name type="scientific">Planctopirus ephydatiae</name>
    <dbReference type="NCBI Taxonomy" id="2528019"/>
    <lineage>
        <taxon>Bacteria</taxon>
        <taxon>Pseudomonadati</taxon>
        <taxon>Planctomycetota</taxon>
        <taxon>Planctomycetia</taxon>
        <taxon>Planctomycetales</taxon>
        <taxon>Planctomycetaceae</taxon>
        <taxon>Planctopirus</taxon>
    </lineage>
</organism>
<proteinExistence type="predicted"/>
<evidence type="ECO:0000313" key="1">
    <source>
        <dbReference type="EMBL" id="QDV28234.1"/>
    </source>
</evidence>
<sequence length="74" mass="8535">MAISISPHALLRLKQRFNWEIPAVLKSLEKELHSFWNLGRNGRFKISATLNGRKIVFIVAEQQLGQKICIITVY</sequence>
<dbReference type="RefSeq" id="WP_145294117.1">
    <property type="nucleotide sequence ID" value="NZ_CP036299.1"/>
</dbReference>
<evidence type="ECO:0000313" key="2">
    <source>
        <dbReference type="Proteomes" id="UP000315349"/>
    </source>
</evidence>
<keyword evidence="2" id="KW-1185">Reference proteome</keyword>
<name>A0A518GI20_9PLAN</name>
<dbReference type="EMBL" id="CP036299">
    <property type="protein sequence ID" value="QDV28234.1"/>
    <property type="molecule type" value="Genomic_DNA"/>
</dbReference>
<dbReference type="Proteomes" id="UP000315349">
    <property type="component" value="Chromosome"/>
</dbReference>
<reference evidence="1 2" key="1">
    <citation type="submission" date="2019-02" db="EMBL/GenBank/DDBJ databases">
        <title>Deep-cultivation of Planctomycetes and their phenomic and genomic characterization uncovers novel biology.</title>
        <authorList>
            <person name="Wiegand S."/>
            <person name="Jogler M."/>
            <person name="Boedeker C."/>
            <person name="Pinto D."/>
            <person name="Vollmers J."/>
            <person name="Rivas-Marin E."/>
            <person name="Kohn T."/>
            <person name="Peeters S.H."/>
            <person name="Heuer A."/>
            <person name="Rast P."/>
            <person name="Oberbeckmann S."/>
            <person name="Bunk B."/>
            <person name="Jeske O."/>
            <person name="Meyerdierks A."/>
            <person name="Storesund J.E."/>
            <person name="Kallscheuer N."/>
            <person name="Luecker S."/>
            <person name="Lage O.M."/>
            <person name="Pohl T."/>
            <person name="Merkel B.J."/>
            <person name="Hornburger P."/>
            <person name="Mueller R.-W."/>
            <person name="Bruemmer F."/>
            <person name="Labrenz M."/>
            <person name="Spormann A.M."/>
            <person name="Op den Camp H."/>
            <person name="Overmann J."/>
            <person name="Amann R."/>
            <person name="Jetten M.S.M."/>
            <person name="Mascher T."/>
            <person name="Medema M.H."/>
            <person name="Devos D.P."/>
            <person name="Kaster A.-K."/>
            <person name="Ovreas L."/>
            <person name="Rohde M."/>
            <person name="Galperin M.Y."/>
            <person name="Jogler C."/>
        </authorList>
    </citation>
    <scope>NUCLEOTIDE SEQUENCE [LARGE SCALE GENOMIC DNA]</scope>
    <source>
        <strain evidence="1 2">Spb1</strain>
    </source>
</reference>
<protein>
    <submittedName>
        <fullName evidence="1">Uncharacterized protein</fullName>
    </submittedName>
</protein>
<gene>
    <name evidence="1" type="ORF">Spb1_00970</name>
</gene>